<feature type="region of interest" description="Disordered" evidence="1">
    <location>
        <begin position="1"/>
        <end position="31"/>
    </location>
</feature>
<protein>
    <submittedName>
        <fullName evidence="2">Uncharacterized protein</fullName>
    </submittedName>
</protein>
<name>A0A4Y2PVS8_ARAVE</name>
<evidence type="ECO:0000313" key="2">
    <source>
        <dbReference type="EMBL" id="GBN54973.1"/>
    </source>
</evidence>
<keyword evidence="3" id="KW-1185">Reference proteome</keyword>
<dbReference type="EMBL" id="BGPR01012190">
    <property type="protein sequence ID" value="GBN54973.1"/>
    <property type="molecule type" value="Genomic_DNA"/>
</dbReference>
<dbReference type="AlphaFoldDB" id="A0A4Y2PVS8"/>
<organism evidence="2 3">
    <name type="scientific">Araneus ventricosus</name>
    <name type="common">Orbweaver spider</name>
    <name type="synonym">Epeira ventricosa</name>
    <dbReference type="NCBI Taxonomy" id="182803"/>
    <lineage>
        <taxon>Eukaryota</taxon>
        <taxon>Metazoa</taxon>
        <taxon>Ecdysozoa</taxon>
        <taxon>Arthropoda</taxon>
        <taxon>Chelicerata</taxon>
        <taxon>Arachnida</taxon>
        <taxon>Araneae</taxon>
        <taxon>Araneomorphae</taxon>
        <taxon>Entelegynae</taxon>
        <taxon>Araneoidea</taxon>
        <taxon>Araneidae</taxon>
        <taxon>Araneus</taxon>
    </lineage>
</organism>
<accession>A0A4Y2PVS8</accession>
<comment type="caution">
    <text evidence="2">The sequence shown here is derived from an EMBL/GenBank/DDBJ whole genome shotgun (WGS) entry which is preliminary data.</text>
</comment>
<evidence type="ECO:0000256" key="1">
    <source>
        <dbReference type="SAM" id="MobiDB-lite"/>
    </source>
</evidence>
<gene>
    <name evidence="2" type="ORF">AVEN_261491_1</name>
</gene>
<reference evidence="2 3" key="1">
    <citation type="journal article" date="2019" name="Sci. Rep.">
        <title>Orb-weaving spider Araneus ventricosus genome elucidates the spidroin gene catalogue.</title>
        <authorList>
            <person name="Kono N."/>
            <person name="Nakamura H."/>
            <person name="Ohtoshi R."/>
            <person name="Moran D.A.P."/>
            <person name="Shinohara A."/>
            <person name="Yoshida Y."/>
            <person name="Fujiwara M."/>
            <person name="Mori M."/>
            <person name="Tomita M."/>
            <person name="Arakawa K."/>
        </authorList>
    </citation>
    <scope>NUCLEOTIDE SEQUENCE [LARGE SCALE GENOMIC DNA]</scope>
</reference>
<proteinExistence type="predicted"/>
<dbReference type="Proteomes" id="UP000499080">
    <property type="component" value="Unassembled WGS sequence"/>
</dbReference>
<evidence type="ECO:0000313" key="3">
    <source>
        <dbReference type="Proteomes" id="UP000499080"/>
    </source>
</evidence>
<sequence length="93" mass="10382">MVISFRTVQPRPRSDGDVRPALQPSAEAHPPGRMLHRLLHHRGSGQNVEPRSYQILIPLDLTYLEKSMTHRLVIKAASSVGQNDLGAPRCHLT</sequence>